<evidence type="ECO:0000313" key="8">
    <source>
        <dbReference type="EMBL" id="HIT40060.1"/>
    </source>
</evidence>
<feature type="domain" description="Cytochrome c" evidence="7">
    <location>
        <begin position="326"/>
        <end position="450"/>
    </location>
</feature>
<dbReference type="GO" id="GO:0004130">
    <property type="term" value="F:cytochrome-c peroxidase activity"/>
    <property type="evidence" value="ECO:0007669"/>
    <property type="project" value="TreeGrafter"/>
</dbReference>
<dbReference type="InterPro" id="IPR051395">
    <property type="entry name" value="Cytochrome_c_Peroxidase/MauG"/>
</dbReference>
<proteinExistence type="predicted"/>
<dbReference type="InterPro" id="IPR036909">
    <property type="entry name" value="Cyt_c-like_dom_sf"/>
</dbReference>
<sequence>MKKSSKILLSLVVVVALLAIIYRLVNKAPSSELAPNEQIVEVMTDGGCLFCHSANPKLPFFANYPIARNLIGKHVEDGYAAFDMQPFMTAMREGTAPDEVSLAKIEQCIADGSMPLKSYYLIHWGASITNKKRDMMMAAFRDIRSEFYPNPLAAPQFANEAIRPIPDTFPHDARKAQLGEELYHDTRLSADGTVSCATCHGIGTAGVDNKRYSEGIDGQLGGVNAPTVYNSCFNFVQFWDGRAATLAEQAGGPPLNPVEMGCKSFDEIVNRLAQDKHFTARFLEVYPEGLSQTTITDAIAEYEKTLVTPNSAFDRYLKGDTNAMTAEQVEGYALFKEYSCATCHAGVNMGGLSYELMGRRANYFEDRELTLKSGLTDGDNGRWAQTKVERDRYRFKTPTLRNVALTYPYYHDGSVETLNQAISMMAKYQVGRDMPQEDVLKIEKFFDALTGEYQGKLLTNTNMKP</sequence>
<keyword evidence="4" id="KW-0560">Oxidoreductase</keyword>
<dbReference type="InterPro" id="IPR004852">
    <property type="entry name" value="Di-haem_cyt_c_peroxidsae"/>
</dbReference>
<reference evidence="8" key="1">
    <citation type="submission" date="2020-10" db="EMBL/GenBank/DDBJ databases">
        <authorList>
            <person name="Gilroy R."/>
        </authorList>
    </citation>
    <scope>NUCLEOTIDE SEQUENCE</scope>
    <source>
        <strain evidence="8">21143</strain>
    </source>
</reference>
<reference evidence="8" key="2">
    <citation type="journal article" date="2021" name="PeerJ">
        <title>Extensive microbial diversity within the chicken gut microbiome revealed by metagenomics and culture.</title>
        <authorList>
            <person name="Gilroy R."/>
            <person name="Ravi A."/>
            <person name="Getino M."/>
            <person name="Pursley I."/>
            <person name="Horton D.L."/>
            <person name="Alikhan N.F."/>
            <person name="Baker D."/>
            <person name="Gharbi K."/>
            <person name="Hall N."/>
            <person name="Watson M."/>
            <person name="Adriaenssens E.M."/>
            <person name="Foster-Nyarko E."/>
            <person name="Jarju S."/>
            <person name="Secka A."/>
            <person name="Antonio M."/>
            <person name="Oren A."/>
            <person name="Chaudhuri R.R."/>
            <person name="La Ragione R."/>
            <person name="Hildebrand F."/>
            <person name="Pallen M.J."/>
        </authorList>
    </citation>
    <scope>NUCLEOTIDE SEQUENCE</scope>
    <source>
        <strain evidence="8">21143</strain>
    </source>
</reference>
<dbReference type="SMART" id="SM01235">
    <property type="entry name" value="Haem_bd"/>
    <property type="match status" value="1"/>
</dbReference>
<organism evidence="8 9">
    <name type="scientific">Candidatus Caccoplasma intestinavium</name>
    <dbReference type="NCBI Taxonomy" id="2840716"/>
    <lineage>
        <taxon>Bacteria</taxon>
        <taxon>Pseudomonadati</taxon>
        <taxon>Bacteroidota</taxon>
        <taxon>Bacteroidia</taxon>
        <taxon>Bacteroidales</taxon>
        <taxon>Bacteroidaceae</taxon>
        <taxon>Bacteroidaceae incertae sedis</taxon>
        <taxon>Candidatus Caccoplasma</taxon>
    </lineage>
</organism>
<dbReference type="PANTHER" id="PTHR30600:SF7">
    <property type="entry name" value="CYTOCHROME C PEROXIDASE-RELATED"/>
    <property type="match status" value="1"/>
</dbReference>
<evidence type="ECO:0000259" key="7">
    <source>
        <dbReference type="PROSITE" id="PS51007"/>
    </source>
</evidence>
<keyword evidence="3 6" id="KW-0479">Metal-binding</keyword>
<evidence type="ECO:0000256" key="2">
    <source>
        <dbReference type="ARBA" id="ARBA00022617"/>
    </source>
</evidence>
<evidence type="ECO:0000256" key="4">
    <source>
        <dbReference type="ARBA" id="ARBA00023002"/>
    </source>
</evidence>
<dbReference type="Proteomes" id="UP000886722">
    <property type="component" value="Unassembled WGS sequence"/>
</dbReference>
<evidence type="ECO:0000256" key="5">
    <source>
        <dbReference type="ARBA" id="ARBA00023004"/>
    </source>
</evidence>
<comment type="subcellular location">
    <subcellularLocation>
        <location evidence="1">Cell envelope</location>
    </subcellularLocation>
</comment>
<dbReference type="GO" id="GO:0020037">
    <property type="term" value="F:heme binding"/>
    <property type="evidence" value="ECO:0007669"/>
    <property type="project" value="InterPro"/>
</dbReference>
<keyword evidence="5 6" id="KW-0408">Iron</keyword>
<evidence type="ECO:0000313" key="9">
    <source>
        <dbReference type="Proteomes" id="UP000886722"/>
    </source>
</evidence>
<dbReference type="Gene3D" id="1.10.760.10">
    <property type="entry name" value="Cytochrome c-like domain"/>
    <property type="match status" value="2"/>
</dbReference>
<dbReference type="Pfam" id="PF14376">
    <property type="entry name" value="Haem_bd"/>
    <property type="match status" value="1"/>
</dbReference>
<dbReference type="GO" id="GO:0046872">
    <property type="term" value="F:metal ion binding"/>
    <property type="evidence" value="ECO:0007669"/>
    <property type="project" value="UniProtKB-KW"/>
</dbReference>
<dbReference type="InterPro" id="IPR025992">
    <property type="entry name" value="Haem-bd"/>
</dbReference>
<dbReference type="GO" id="GO:0009055">
    <property type="term" value="F:electron transfer activity"/>
    <property type="evidence" value="ECO:0007669"/>
    <property type="project" value="InterPro"/>
</dbReference>
<evidence type="ECO:0000256" key="6">
    <source>
        <dbReference type="PROSITE-ProRule" id="PRU00433"/>
    </source>
</evidence>
<dbReference type="PANTHER" id="PTHR30600">
    <property type="entry name" value="CYTOCHROME C PEROXIDASE-RELATED"/>
    <property type="match status" value="1"/>
</dbReference>
<gene>
    <name evidence="8" type="ORF">IAD06_08515</name>
</gene>
<evidence type="ECO:0000256" key="1">
    <source>
        <dbReference type="ARBA" id="ARBA00004196"/>
    </source>
</evidence>
<dbReference type="Pfam" id="PF03150">
    <property type="entry name" value="CCP_MauG"/>
    <property type="match status" value="1"/>
</dbReference>
<dbReference type="PROSITE" id="PS51007">
    <property type="entry name" value="CYTC"/>
    <property type="match status" value="1"/>
</dbReference>
<protein>
    <submittedName>
        <fullName evidence="8">Heme-binding domain-containing protein</fullName>
    </submittedName>
</protein>
<dbReference type="AlphaFoldDB" id="A0A9D1KDU2"/>
<comment type="caution">
    <text evidence="8">The sequence shown here is derived from an EMBL/GenBank/DDBJ whole genome shotgun (WGS) entry which is preliminary data.</text>
</comment>
<accession>A0A9D1KDU2</accession>
<dbReference type="InterPro" id="IPR009056">
    <property type="entry name" value="Cyt_c-like_dom"/>
</dbReference>
<dbReference type="EMBL" id="DVKT01000063">
    <property type="protein sequence ID" value="HIT40060.1"/>
    <property type="molecule type" value="Genomic_DNA"/>
</dbReference>
<evidence type="ECO:0000256" key="3">
    <source>
        <dbReference type="ARBA" id="ARBA00022723"/>
    </source>
</evidence>
<keyword evidence="2 6" id="KW-0349">Heme</keyword>
<dbReference type="GO" id="GO:0030313">
    <property type="term" value="C:cell envelope"/>
    <property type="evidence" value="ECO:0007669"/>
    <property type="project" value="UniProtKB-SubCell"/>
</dbReference>
<name>A0A9D1KDU2_9BACT</name>
<dbReference type="SUPFAM" id="SSF46626">
    <property type="entry name" value="Cytochrome c"/>
    <property type="match status" value="2"/>
</dbReference>